<dbReference type="Proteomes" id="UP000734854">
    <property type="component" value="Unassembled WGS sequence"/>
</dbReference>
<accession>A0A8J5EXU4</accession>
<name>A0A8J5EXU4_ZINOF</name>
<protein>
    <recommendedName>
        <fullName evidence="3">Wall-associated receptor kinase galacturonan-binding domain-containing protein</fullName>
    </recommendedName>
</protein>
<dbReference type="AlphaFoldDB" id="A0A8J5EXU4"/>
<reference evidence="4 5" key="1">
    <citation type="submission" date="2020-08" db="EMBL/GenBank/DDBJ databases">
        <title>Plant Genome Project.</title>
        <authorList>
            <person name="Zhang R.-G."/>
        </authorList>
    </citation>
    <scope>NUCLEOTIDE SEQUENCE [LARGE SCALE GENOMIC DNA]</scope>
    <source>
        <tissue evidence="4">Rhizome</tissue>
    </source>
</reference>
<dbReference type="Pfam" id="PF13947">
    <property type="entry name" value="GUB_WAK_bind"/>
    <property type="match status" value="1"/>
</dbReference>
<evidence type="ECO:0000313" key="5">
    <source>
        <dbReference type="Proteomes" id="UP000734854"/>
    </source>
</evidence>
<gene>
    <name evidence="4" type="ORF">ZIOFF_065844</name>
</gene>
<dbReference type="EMBL" id="JACMSC010000018">
    <property type="protein sequence ID" value="KAG6476599.1"/>
    <property type="molecule type" value="Genomic_DNA"/>
</dbReference>
<organism evidence="4 5">
    <name type="scientific">Zingiber officinale</name>
    <name type="common">Ginger</name>
    <name type="synonym">Amomum zingiber</name>
    <dbReference type="NCBI Taxonomy" id="94328"/>
    <lineage>
        <taxon>Eukaryota</taxon>
        <taxon>Viridiplantae</taxon>
        <taxon>Streptophyta</taxon>
        <taxon>Embryophyta</taxon>
        <taxon>Tracheophyta</taxon>
        <taxon>Spermatophyta</taxon>
        <taxon>Magnoliopsida</taxon>
        <taxon>Liliopsida</taxon>
        <taxon>Zingiberales</taxon>
        <taxon>Zingiberaceae</taxon>
        <taxon>Zingiber</taxon>
    </lineage>
</organism>
<feature type="domain" description="Wall-associated receptor kinase galacturonan-binding" evidence="3">
    <location>
        <begin position="44"/>
        <end position="107"/>
    </location>
</feature>
<comment type="subcellular location">
    <subcellularLocation>
        <location evidence="1">Membrane</location>
        <topology evidence="1">Single-pass membrane protein</topology>
    </subcellularLocation>
</comment>
<evidence type="ECO:0000313" key="4">
    <source>
        <dbReference type="EMBL" id="KAG6476599.1"/>
    </source>
</evidence>
<dbReference type="InterPro" id="IPR025287">
    <property type="entry name" value="WAK_GUB"/>
</dbReference>
<sequence>MITAVEVPSFPIPRDAFRILQNGFDLLFNVTILDWKYIIHSEACPPFSCGLFHIIVYPFRRSTDPRQRGDRRFELTCDGNKSTISISSAHYLITQISYEDNSIRLVDPNFAGGSCGLPSQSLSPSNISGSGVDRYQYGRQFLERIRSKRIVKKVFSLVRGEIDFASCIGEKNENILMNRLTLGGITPDCAAHSRYISNPLVRPCSNPCI</sequence>
<dbReference type="GO" id="GO:0016020">
    <property type="term" value="C:membrane"/>
    <property type="evidence" value="ECO:0007669"/>
    <property type="project" value="UniProtKB-SubCell"/>
</dbReference>
<evidence type="ECO:0000256" key="1">
    <source>
        <dbReference type="ARBA" id="ARBA00004167"/>
    </source>
</evidence>
<keyword evidence="2" id="KW-0732">Signal</keyword>
<dbReference type="PANTHER" id="PTHR33138">
    <property type="entry name" value="OS01G0690200 PROTEIN"/>
    <property type="match status" value="1"/>
</dbReference>
<dbReference type="GO" id="GO:0030247">
    <property type="term" value="F:polysaccharide binding"/>
    <property type="evidence" value="ECO:0007669"/>
    <property type="project" value="InterPro"/>
</dbReference>
<proteinExistence type="predicted"/>
<dbReference type="PANTHER" id="PTHR33138:SF1">
    <property type="entry name" value="OS01G0113900 PROTEIN"/>
    <property type="match status" value="1"/>
</dbReference>
<comment type="caution">
    <text evidence="4">The sequence shown here is derived from an EMBL/GenBank/DDBJ whole genome shotgun (WGS) entry which is preliminary data.</text>
</comment>
<evidence type="ECO:0000256" key="2">
    <source>
        <dbReference type="ARBA" id="ARBA00022729"/>
    </source>
</evidence>
<evidence type="ECO:0000259" key="3">
    <source>
        <dbReference type="Pfam" id="PF13947"/>
    </source>
</evidence>
<keyword evidence="5" id="KW-1185">Reference proteome</keyword>